<dbReference type="AlphaFoldDB" id="A0A6P1B984"/>
<evidence type="ECO:0000313" key="1">
    <source>
        <dbReference type="EMBL" id="NEU95036.1"/>
    </source>
</evidence>
<comment type="caution">
    <text evidence="1">The sequence shown here is derived from an EMBL/GenBank/DDBJ whole genome shotgun (WGS) entry which is preliminary data.</text>
</comment>
<accession>A0A6P1B984</accession>
<dbReference type="RefSeq" id="WP_163150880.1">
    <property type="nucleotide sequence ID" value="NZ_VKHP01000009.1"/>
</dbReference>
<name>A0A6P1B984_9BRAD</name>
<sequence length="145" mass="16233">MTRRFHAGYNSFLGAYGAWLSRPGVDVLATSSNADFLLRSETKNDQIVMSGSIYLPIGSGDQNIPYPATFTRTPYVWFEAYIDGGVVAYPYNLGMAAREGTVSGVFTYEVGMGLVFWNNKITLNNTSEDYNFYVDYMIFHRSLGL</sequence>
<reference evidence="1 2" key="1">
    <citation type="journal article" date="2020" name="Arch. Microbiol.">
        <title>Bradyrhizobium uaiense sp. nov., a new highly efficient cowpea symbiont.</title>
        <authorList>
            <person name="Cabral Michel D."/>
            <person name="Azarias Guimaraes A."/>
            <person name="Martins da Costa E."/>
            <person name="Soares de Carvalho T."/>
            <person name="Balsanelli E."/>
            <person name="Willems A."/>
            <person name="Maltempi de Souza E."/>
            <person name="de Souza Moreira F.M."/>
        </authorList>
    </citation>
    <scope>NUCLEOTIDE SEQUENCE [LARGE SCALE GENOMIC DNA]</scope>
    <source>
        <strain evidence="1 2">UFLA 03-164</strain>
    </source>
</reference>
<keyword evidence="2" id="KW-1185">Reference proteome</keyword>
<dbReference type="Proteomes" id="UP000468531">
    <property type="component" value="Unassembled WGS sequence"/>
</dbReference>
<dbReference type="EMBL" id="VKHP01000009">
    <property type="protein sequence ID" value="NEU95036.1"/>
    <property type="molecule type" value="Genomic_DNA"/>
</dbReference>
<organism evidence="1 2">
    <name type="scientific">Bradyrhizobium uaiense</name>
    <dbReference type="NCBI Taxonomy" id="2594946"/>
    <lineage>
        <taxon>Bacteria</taxon>
        <taxon>Pseudomonadati</taxon>
        <taxon>Pseudomonadota</taxon>
        <taxon>Alphaproteobacteria</taxon>
        <taxon>Hyphomicrobiales</taxon>
        <taxon>Nitrobacteraceae</taxon>
        <taxon>Bradyrhizobium</taxon>
    </lineage>
</organism>
<proteinExistence type="predicted"/>
<protein>
    <submittedName>
        <fullName evidence="1">Uncharacterized protein</fullName>
    </submittedName>
</protein>
<gene>
    <name evidence="1" type="ORF">FNJ47_04130</name>
</gene>
<evidence type="ECO:0000313" key="2">
    <source>
        <dbReference type="Proteomes" id="UP000468531"/>
    </source>
</evidence>